<dbReference type="AlphaFoldDB" id="A0A3E3HYI7"/>
<dbReference type="Proteomes" id="UP000260812">
    <property type="component" value="Unassembled WGS sequence"/>
</dbReference>
<organism evidence="1 3">
    <name type="scientific">Eisenbergiella massiliensis</name>
    <dbReference type="NCBI Taxonomy" id="1720294"/>
    <lineage>
        <taxon>Bacteria</taxon>
        <taxon>Bacillati</taxon>
        <taxon>Bacillota</taxon>
        <taxon>Clostridia</taxon>
        <taxon>Lachnospirales</taxon>
        <taxon>Lachnospiraceae</taxon>
        <taxon>Eisenbergiella</taxon>
    </lineage>
</organism>
<accession>A0A3E3HYI7</accession>
<reference evidence="1 4" key="1">
    <citation type="submission" date="2018-08" db="EMBL/GenBank/DDBJ databases">
        <title>A genome reference for cultivated species of the human gut microbiota.</title>
        <authorList>
            <person name="Zou Y."/>
            <person name="Xue W."/>
            <person name="Luo G."/>
        </authorList>
    </citation>
    <scope>NUCLEOTIDE SEQUENCE [LARGE SCALE GENOMIC DNA]</scope>
    <source>
        <strain evidence="2 4">AF26-4BH</strain>
        <strain evidence="1">TF05-5AC</strain>
    </source>
</reference>
<proteinExistence type="predicted"/>
<sequence>MFYNKLIIYIKNMYKEKTGGLTCSIAYGNTFKELLFSVKLAKMEKDSIRGIKINEQESL</sequence>
<evidence type="ECO:0000313" key="4">
    <source>
        <dbReference type="Proteomes" id="UP000261166"/>
    </source>
</evidence>
<evidence type="ECO:0000313" key="1">
    <source>
        <dbReference type="EMBL" id="RGE56893.1"/>
    </source>
</evidence>
<dbReference type="EMBL" id="QVLV01000020">
    <property type="protein sequence ID" value="RGE56893.1"/>
    <property type="molecule type" value="Genomic_DNA"/>
</dbReference>
<comment type="caution">
    <text evidence="1">The sequence shown here is derived from an EMBL/GenBank/DDBJ whole genome shotgun (WGS) entry which is preliminary data.</text>
</comment>
<dbReference type="Proteomes" id="UP000261166">
    <property type="component" value="Unassembled WGS sequence"/>
</dbReference>
<keyword evidence="3" id="KW-1185">Reference proteome</keyword>
<gene>
    <name evidence="2" type="ORF">DWY69_25570</name>
    <name evidence="1" type="ORF">DXC51_22310</name>
</gene>
<protein>
    <submittedName>
        <fullName evidence="1">Uncharacterized protein</fullName>
    </submittedName>
</protein>
<name>A0A3E3HYI7_9FIRM</name>
<evidence type="ECO:0000313" key="3">
    <source>
        <dbReference type="Proteomes" id="UP000260812"/>
    </source>
</evidence>
<evidence type="ECO:0000313" key="2">
    <source>
        <dbReference type="EMBL" id="RGE65686.1"/>
    </source>
</evidence>
<dbReference type="EMBL" id="QVLU01000033">
    <property type="protein sequence ID" value="RGE65686.1"/>
    <property type="molecule type" value="Genomic_DNA"/>
</dbReference>